<accession>A0A9P5C6M9</accession>
<sequence length="190" mass="21987">MFVFERRIEAVIRHAKSEQSQDLSLYNAELTPSSRGPCYCGHIVPRATPMWRNYWSVAVGEFIPSIIEILINVGRPISSDARRRLRAQYARDICNALRALDMKYFVKLLAQWTEIEHHKLYRTLSAVAAAVGDEERFLYFVNHVNDVWQAHGRYFPKALDAAVAAEQNDMVKTVLEYVIDQVKRLSSWRS</sequence>
<keyword evidence="2" id="KW-1185">Reference proteome</keyword>
<name>A0A9P5C6M9_9PLEO</name>
<protein>
    <submittedName>
        <fullName evidence="1">Uncharacterized protein</fullName>
    </submittedName>
</protein>
<dbReference type="EMBL" id="SWKV01000002">
    <property type="protein sequence ID" value="KAF3047553.1"/>
    <property type="molecule type" value="Genomic_DNA"/>
</dbReference>
<organism evidence="1 2">
    <name type="scientific">Didymella heteroderae</name>
    <dbReference type="NCBI Taxonomy" id="1769908"/>
    <lineage>
        <taxon>Eukaryota</taxon>
        <taxon>Fungi</taxon>
        <taxon>Dikarya</taxon>
        <taxon>Ascomycota</taxon>
        <taxon>Pezizomycotina</taxon>
        <taxon>Dothideomycetes</taxon>
        <taxon>Pleosporomycetidae</taxon>
        <taxon>Pleosporales</taxon>
        <taxon>Pleosporineae</taxon>
        <taxon>Didymellaceae</taxon>
        <taxon>Didymella</taxon>
    </lineage>
</organism>
<dbReference type="Proteomes" id="UP000758155">
    <property type="component" value="Unassembled WGS sequence"/>
</dbReference>
<evidence type="ECO:0000313" key="2">
    <source>
        <dbReference type="Proteomes" id="UP000758155"/>
    </source>
</evidence>
<evidence type="ECO:0000313" key="1">
    <source>
        <dbReference type="EMBL" id="KAF3047553.1"/>
    </source>
</evidence>
<dbReference type="OrthoDB" id="341259at2759"/>
<gene>
    <name evidence="1" type="ORF">E8E12_010316</name>
</gene>
<proteinExistence type="predicted"/>
<dbReference type="AlphaFoldDB" id="A0A9P5C6M9"/>
<reference evidence="1" key="1">
    <citation type="submission" date="2019-04" db="EMBL/GenBank/DDBJ databases">
        <title>Sequencing of skin fungus with MAO and IRED activity.</title>
        <authorList>
            <person name="Marsaioli A.J."/>
            <person name="Bonatto J.M.C."/>
            <person name="Reis Junior O."/>
        </authorList>
    </citation>
    <scope>NUCLEOTIDE SEQUENCE</scope>
    <source>
        <strain evidence="1">28M1</strain>
    </source>
</reference>
<comment type="caution">
    <text evidence="1">The sequence shown here is derived from an EMBL/GenBank/DDBJ whole genome shotgun (WGS) entry which is preliminary data.</text>
</comment>